<keyword evidence="4" id="KW-1003">Cell membrane</keyword>
<name>A0A1M6F1V2_9FIRM</name>
<dbReference type="Pfam" id="PF01594">
    <property type="entry name" value="AI-2E_transport"/>
    <property type="match status" value="1"/>
</dbReference>
<feature type="transmembrane region" description="Helical" evidence="8">
    <location>
        <begin position="9"/>
        <end position="27"/>
    </location>
</feature>
<keyword evidence="10" id="KW-1185">Reference proteome</keyword>
<proteinExistence type="inferred from homology"/>
<dbReference type="PANTHER" id="PTHR21716">
    <property type="entry name" value="TRANSMEMBRANE PROTEIN"/>
    <property type="match status" value="1"/>
</dbReference>
<evidence type="ECO:0000313" key="9">
    <source>
        <dbReference type="EMBL" id="SHI91650.1"/>
    </source>
</evidence>
<dbReference type="Proteomes" id="UP000184442">
    <property type="component" value="Unassembled WGS sequence"/>
</dbReference>
<gene>
    <name evidence="9" type="ORF">SAMN02745176_01774</name>
</gene>
<dbReference type="AlphaFoldDB" id="A0A1M6F1V2"/>
<evidence type="ECO:0000256" key="7">
    <source>
        <dbReference type="ARBA" id="ARBA00023136"/>
    </source>
</evidence>
<protein>
    <submittedName>
        <fullName evidence="9">Sporulation integral membrane protein YtvI</fullName>
    </submittedName>
</protein>
<dbReference type="InterPro" id="IPR002549">
    <property type="entry name" value="AI-2E-like"/>
</dbReference>
<keyword evidence="5 8" id="KW-0812">Transmembrane</keyword>
<dbReference type="EMBL" id="FQZS01000011">
    <property type="protein sequence ID" value="SHI91650.1"/>
    <property type="molecule type" value="Genomic_DNA"/>
</dbReference>
<feature type="transmembrane region" description="Helical" evidence="8">
    <location>
        <begin position="66"/>
        <end position="88"/>
    </location>
</feature>
<reference evidence="9 10" key="1">
    <citation type="submission" date="2016-11" db="EMBL/GenBank/DDBJ databases">
        <authorList>
            <person name="Jaros S."/>
            <person name="Januszkiewicz K."/>
            <person name="Wedrychowicz H."/>
        </authorList>
    </citation>
    <scope>NUCLEOTIDE SEQUENCE [LARGE SCALE GENOMIC DNA]</scope>
    <source>
        <strain evidence="9 10">DSM 19022</strain>
    </source>
</reference>
<evidence type="ECO:0000256" key="8">
    <source>
        <dbReference type="SAM" id="Phobius"/>
    </source>
</evidence>
<sequence>MIDNIKDRILLYKLIKYVVIILLLLFLVKNRQFLSEIVSPFIISALLAYLLNPIVHYFEKRGFKRIYSVVLVYAFFLCLAIIFGLVIIPRLFKDVSVLVENIPNYMKQYDNLYQKFQNGFINSNLPQGIKDIIDDNIMLLQNMILSFLHKVADSIINFFSQLFNFIIVPVLTFYMLKDSAYFKNQLILILPKSKRNKIMQLFRDIDNVFGKYIRGQIFVCSVVGILTTIALLVIKVKYSLTLGMFASVSNIIPYFGPIIGMIPTVILALLDSPTKAFYAAGAYILVQQLESGIITPKIIGESVGIHPVYVIMALLIGGRILGIIGMLIAVPFAAVIKLCLRHFLKNYL</sequence>
<evidence type="ECO:0000256" key="6">
    <source>
        <dbReference type="ARBA" id="ARBA00022989"/>
    </source>
</evidence>
<evidence type="ECO:0000256" key="1">
    <source>
        <dbReference type="ARBA" id="ARBA00004651"/>
    </source>
</evidence>
<keyword evidence="7 8" id="KW-0472">Membrane</keyword>
<organism evidence="9 10">
    <name type="scientific">Lutispora thermophila DSM 19022</name>
    <dbReference type="NCBI Taxonomy" id="1122184"/>
    <lineage>
        <taxon>Bacteria</taxon>
        <taxon>Bacillati</taxon>
        <taxon>Bacillota</taxon>
        <taxon>Clostridia</taxon>
        <taxon>Lutisporales</taxon>
        <taxon>Lutisporaceae</taxon>
        <taxon>Lutispora</taxon>
    </lineage>
</organism>
<dbReference type="GO" id="GO:0005886">
    <property type="term" value="C:plasma membrane"/>
    <property type="evidence" value="ECO:0007669"/>
    <property type="project" value="UniProtKB-SubCell"/>
</dbReference>
<keyword evidence="3" id="KW-0813">Transport</keyword>
<feature type="transmembrane region" description="Helical" evidence="8">
    <location>
        <begin position="311"/>
        <end position="340"/>
    </location>
</feature>
<keyword evidence="6 8" id="KW-1133">Transmembrane helix</keyword>
<feature type="transmembrane region" description="Helical" evidence="8">
    <location>
        <begin position="33"/>
        <end position="54"/>
    </location>
</feature>
<feature type="transmembrane region" description="Helical" evidence="8">
    <location>
        <begin position="277"/>
        <end position="299"/>
    </location>
</feature>
<evidence type="ECO:0000256" key="3">
    <source>
        <dbReference type="ARBA" id="ARBA00022448"/>
    </source>
</evidence>
<feature type="transmembrane region" description="Helical" evidence="8">
    <location>
        <begin position="251"/>
        <end position="270"/>
    </location>
</feature>
<dbReference type="STRING" id="1122184.SAMN02745176_01774"/>
<feature type="transmembrane region" description="Helical" evidence="8">
    <location>
        <begin position="155"/>
        <end position="176"/>
    </location>
</feature>
<evidence type="ECO:0000256" key="4">
    <source>
        <dbReference type="ARBA" id="ARBA00022475"/>
    </source>
</evidence>
<accession>A0A1M6F1V2</accession>
<feature type="transmembrane region" description="Helical" evidence="8">
    <location>
        <begin position="217"/>
        <end position="236"/>
    </location>
</feature>
<evidence type="ECO:0000256" key="2">
    <source>
        <dbReference type="ARBA" id="ARBA00009773"/>
    </source>
</evidence>
<comment type="similarity">
    <text evidence="2">Belongs to the autoinducer-2 exporter (AI-2E) (TC 2.A.86) family.</text>
</comment>
<evidence type="ECO:0000256" key="5">
    <source>
        <dbReference type="ARBA" id="ARBA00022692"/>
    </source>
</evidence>
<comment type="subcellular location">
    <subcellularLocation>
        <location evidence="1">Cell membrane</location>
        <topology evidence="1">Multi-pass membrane protein</topology>
    </subcellularLocation>
</comment>
<evidence type="ECO:0000313" key="10">
    <source>
        <dbReference type="Proteomes" id="UP000184442"/>
    </source>
</evidence>
<dbReference type="RefSeq" id="WP_073025856.1">
    <property type="nucleotide sequence ID" value="NZ_FQZS01000011.1"/>
</dbReference>
<dbReference type="PANTHER" id="PTHR21716:SF53">
    <property type="entry name" value="PERMEASE PERM-RELATED"/>
    <property type="match status" value="1"/>
</dbReference>
<dbReference type="GO" id="GO:0055085">
    <property type="term" value="P:transmembrane transport"/>
    <property type="evidence" value="ECO:0007669"/>
    <property type="project" value="TreeGrafter"/>
</dbReference>